<dbReference type="InterPro" id="IPR058248">
    <property type="entry name" value="Lxx211020-like"/>
</dbReference>
<reference evidence="2 3" key="1">
    <citation type="journal article" date="2019" name="Int. J. Syst. Evol. Microbiol.">
        <title>The Global Catalogue of Microorganisms (GCM) 10K type strain sequencing project: providing services to taxonomists for standard genome sequencing and annotation.</title>
        <authorList>
            <consortium name="The Broad Institute Genomics Platform"/>
            <consortium name="The Broad Institute Genome Sequencing Center for Infectious Disease"/>
            <person name="Wu L."/>
            <person name="Ma J."/>
        </authorList>
    </citation>
    <scope>NUCLEOTIDE SEQUENCE [LARGE SCALE GENOMIC DNA]</scope>
    <source>
        <strain evidence="2 3">JCM 14330</strain>
    </source>
</reference>
<evidence type="ECO:0000256" key="1">
    <source>
        <dbReference type="SAM" id="SignalP"/>
    </source>
</evidence>
<organism evidence="2 3">
    <name type="scientific">Pigmentiphaga daeguensis</name>
    <dbReference type="NCBI Taxonomy" id="414049"/>
    <lineage>
        <taxon>Bacteria</taxon>
        <taxon>Pseudomonadati</taxon>
        <taxon>Pseudomonadota</taxon>
        <taxon>Betaproteobacteria</taxon>
        <taxon>Burkholderiales</taxon>
        <taxon>Alcaligenaceae</taxon>
        <taxon>Pigmentiphaga</taxon>
    </lineage>
</organism>
<dbReference type="PANTHER" id="PTHR36302">
    <property type="entry name" value="BLR7088 PROTEIN"/>
    <property type="match status" value="1"/>
</dbReference>
<sequence>MQIRTFTLSLLFSMLAAGQAVAHDYTAGAIQINHPWSRATVTGQPAGGGFLKLTNKGADDKLIAVRADISATAELHTMQMDGDIMRMRQVDGIALPAGQTVELRPGGYHIMFMRLKAPLKEGTSFPATLVFEKAGEVKVDFKVEPAGAGAGSGGHGAGGHRH</sequence>
<dbReference type="Gene3D" id="2.60.40.1890">
    <property type="entry name" value="PCu(A)C copper chaperone"/>
    <property type="match status" value="1"/>
</dbReference>
<keyword evidence="3" id="KW-1185">Reference proteome</keyword>
<feature type="signal peptide" evidence="1">
    <location>
        <begin position="1"/>
        <end position="22"/>
    </location>
</feature>
<proteinExistence type="predicted"/>
<evidence type="ECO:0000313" key="2">
    <source>
        <dbReference type="EMBL" id="GAA0522529.1"/>
    </source>
</evidence>
<dbReference type="PANTHER" id="PTHR36302:SF1">
    <property type="entry name" value="COPPER CHAPERONE PCU(A)C"/>
    <property type="match status" value="1"/>
</dbReference>
<dbReference type="SUPFAM" id="SSF110087">
    <property type="entry name" value="DR1885-like metal-binding protein"/>
    <property type="match status" value="1"/>
</dbReference>
<dbReference type="EMBL" id="BAAAEN010000021">
    <property type="protein sequence ID" value="GAA0522529.1"/>
    <property type="molecule type" value="Genomic_DNA"/>
</dbReference>
<dbReference type="InterPro" id="IPR007410">
    <property type="entry name" value="LpqE-like"/>
</dbReference>
<dbReference type="Pfam" id="PF04314">
    <property type="entry name" value="PCuAC"/>
    <property type="match status" value="1"/>
</dbReference>
<accession>A0ABN1CN64</accession>
<name>A0ABN1CN64_9BURK</name>
<dbReference type="InterPro" id="IPR036182">
    <property type="entry name" value="PCuAC_sf"/>
</dbReference>
<keyword evidence="1" id="KW-0732">Signal</keyword>
<dbReference type="Proteomes" id="UP001501706">
    <property type="component" value="Unassembled WGS sequence"/>
</dbReference>
<feature type="chain" id="PRO_5045508630" evidence="1">
    <location>
        <begin position="23"/>
        <end position="162"/>
    </location>
</feature>
<evidence type="ECO:0000313" key="3">
    <source>
        <dbReference type="Proteomes" id="UP001501706"/>
    </source>
</evidence>
<gene>
    <name evidence="2" type="ORF">GCM10009097_45080</name>
</gene>
<protein>
    <submittedName>
        <fullName evidence="2">Copper chaperone PCu(A)C</fullName>
    </submittedName>
</protein>
<comment type="caution">
    <text evidence="2">The sequence shown here is derived from an EMBL/GenBank/DDBJ whole genome shotgun (WGS) entry which is preliminary data.</text>
</comment>
<dbReference type="RefSeq" id="WP_343928237.1">
    <property type="nucleotide sequence ID" value="NZ_BAAAEN010000021.1"/>
</dbReference>